<sequence length="209" mass="23610">MESIFLPLKQILYEMNEPIEYVYFPKNGIVSLVTIMEDGATAEIATVGNEGMIGVPVFLGADQIPGQAFSQVPGESMRMKAEEFKIFVTPGSPLYKILQRYTHTLFNQIAQSAACNCLHSIEKRFCRWLLMTRDRVQSDEFLLTQEFLAQMLGVRRASVSEVASIFQKAGMISYRRGQMRILDRTALEAASCECYAKVKQEFERLLGGN</sequence>
<dbReference type="InterPro" id="IPR050397">
    <property type="entry name" value="Env_Response_Regulators"/>
</dbReference>
<proteinExistence type="predicted"/>
<dbReference type="Pfam" id="PF00027">
    <property type="entry name" value="cNMP_binding"/>
    <property type="match status" value="1"/>
</dbReference>
<evidence type="ECO:0000313" key="5">
    <source>
        <dbReference type="EMBL" id="QDL12521.1"/>
    </source>
</evidence>
<dbReference type="GO" id="GO:0003700">
    <property type="term" value="F:DNA-binding transcription factor activity"/>
    <property type="evidence" value="ECO:0007669"/>
    <property type="project" value="TreeGrafter"/>
</dbReference>
<dbReference type="InterPro" id="IPR036390">
    <property type="entry name" value="WH_DNA-bd_sf"/>
</dbReference>
<dbReference type="SUPFAM" id="SSF46785">
    <property type="entry name" value="Winged helix' DNA-binding domain"/>
    <property type="match status" value="1"/>
</dbReference>
<protein>
    <submittedName>
        <fullName evidence="5">Crp/Fnr family transcriptional regulator</fullName>
    </submittedName>
</protein>
<dbReference type="InterPro" id="IPR018490">
    <property type="entry name" value="cNMP-bd_dom_sf"/>
</dbReference>
<keyword evidence="6" id="KW-1185">Reference proteome</keyword>
<dbReference type="Pfam" id="PF13545">
    <property type="entry name" value="HTH_Crp_2"/>
    <property type="match status" value="1"/>
</dbReference>
<accession>A0A856MS54</accession>
<dbReference type="AlphaFoldDB" id="A0A856MS54"/>
<reference evidence="5 6" key="1">
    <citation type="submission" date="2018-06" db="EMBL/GenBank/DDBJ databases">
        <title>Comparative genomics of Brasilonema spp. strains.</title>
        <authorList>
            <person name="Alvarenga D.O."/>
            <person name="Fiore M.F."/>
            <person name="Varani A.M."/>
        </authorList>
    </citation>
    <scope>NUCLEOTIDE SEQUENCE [LARGE SCALE GENOMIC DNA]</scope>
    <source>
        <strain evidence="5 6">CENA114</strain>
    </source>
</reference>
<evidence type="ECO:0000256" key="3">
    <source>
        <dbReference type="ARBA" id="ARBA00023163"/>
    </source>
</evidence>
<feature type="domain" description="HTH crp-type" evidence="4">
    <location>
        <begin position="137"/>
        <end position="183"/>
    </location>
</feature>
<dbReference type="InterPro" id="IPR014710">
    <property type="entry name" value="RmlC-like_jellyroll"/>
</dbReference>
<dbReference type="PANTHER" id="PTHR24567:SF74">
    <property type="entry name" value="HTH-TYPE TRANSCRIPTIONAL REGULATOR ARCR"/>
    <property type="match status" value="1"/>
</dbReference>
<organism evidence="5 6">
    <name type="scientific">Brasilonema sennae CENA114</name>
    <dbReference type="NCBI Taxonomy" id="415709"/>
    <lineage>
        <taxon>Bacteria</taxon>
        <taxon>Bacillati</taxon>
        <taxon>Cyanobacteriota</taxon>
        <taxon>Cyanophyceae</taxon>
        <taxon>Nostocales</taxon>
        <taxon>Scytonemataceae</taxon>
        <taxon>Brasilonema</taxon>
        <taxon>Bromeliae group (in: Brasilonema)</taxon>
    </lineage>
</organism>
<dbReference type="PANTHER" id="PTHR24567">
    <property type="entry name" value="CRP FAMILY TRANSCRIPTIONAL REGULATORY PROTEIN"/>
    <property type="match status" value="1"/>
</dbReference>
<evidence type="ECO:0000256" key="2">
    <source>
        <dbReference type="ARBA" id="ARBA00023125"/>
    </source>
</evidence>
<dbReference type="GO" id="GO:0005829">
    <property type="term" value="C:cytosol"/>
    <property type="evidence" value="ECO:0007669"/>
    <property type="project" value="TreeGrafter"/>
</dbReference>
<dbReference type="GO" id="GO:0003677">
    <property type="term" value="F:DNA binding"/>
    <property type="evidence" value="ECO:0007669"/>
    <property type="project" value="UniProtKB-KW"/>
</dbReference>
<evidence type="ECO:0000313" key="6">
    <source>
        <dbReference type="Proteomes" id="UP000503129"/>
    </source>
</evidence>
<evidence type="ECO:0000256" key="1">
    <source>
        <dbReference type="ARBA" id="ARBA00023015"/>
    </source>
</evidence>
<name>A0A856MS54_9CYAN</name>
<dbReference type="Gene3D" id="2.60.120.10">
    <property type="entry name" value="Jelly Rolls"/>
    <property type="match status" value="1"/>
</dbReference>
<gene>
    <name evidence="5" type="ORF">DP114_31130</name>
</gene>
<dbReference type="EMBL" id="CP030118">
    <property type="protein sequence ID" value="QDL12521.1"/>
    <property type="molecule type" value="Genomic_DNA"/>
</dbReference>
<dbReference type="InterPro" id="IPR012318">
    <property type="entry name" value="HTH_CRP"/>
</dbReference>
<dbReference type="KEGG" id="bsen:DP114_31130"/>
<keyword evidence="2" id="KW-0238">DNA-binding</keyword>
<evidence type="ECO:0000259" key="4">
    <source>
        <dbReference type="SMART" id="SM00419"/>
    </source>
</evidence>
<dbReference type="Proteomes" id="UP000503129">
    <property type="component" value="Chromosome"/>
</dbReference>
<dbReference type="SUPFAM" id="SSF51206">
    <property type="entry name" value="cAMP-binding domain-like"/>
    <property type="match status" value="1"/>
</dbReference>
<dbReference type="InterPro" id="IPR000595">
    <property type="entry name" value="cNMP-bd_dom"/>
</dbReference>
<keyword evidence="1" id="KW-0805">Transcription regulation</keyword>
<dbReference type="SMART" id="SM00419">
    <property type="entry name" value="HTH_CRP"/>
    <property type="match status" value="1"/>
</dbReference>
<keyword evidence="3" id="KW-0804">Transcription</keyword>